<evidence type="ECO:0000313" key="2">
    <source>
        <dbReference type="Proteomes" id="UP001459277"/>
    </source>
</evidence>
<dbReference type="Proteomes" id="UP001459277">
    <property type="component" value="Unassembled WGS sequence"/>
</dbReference>
<reference evidence="1 2" key="1">
    <citation type="submission" date="2024-01" db="EMBL/GenBank/DDBJ databases">
        <title>A telomere-to-telomere, gap-free genome of sweet tea (Lithocarpus litseifolius).</title>
        <authorList>
            <person name="Zhou J."/>
        </authorList>
    </citation>
    <scope>NUCLEOTIDE SEQUENCE [LARGE SCALE GENOMIC DNA]</scope>
    <source>
        <strain evidence="1">Zhou-2022a</strain>
        <tissue evidence="1">Leaf</tissue>
    </source>
</reference>
<accession>A0AAW2BI53</accession>
<sequence>MASSQRMVVQPSAWLPDRCVTQDMLVSEGLWLNQSLPFNVTSSDTIFLFNCSPRPLVSPLNCTPSSLCHRYLNSSGQVDTKITLQCANDIDPCCTFAAGGMPSAYMIRLHNLGCRTFRSIIHLDPEKPAVQWEEGLEIQWTPPPEPVCRLNLISQGLPSVYLLV</sequence>
<proteinExistence type="predicted"/>
<dbReference type="AlphaFoldDB" id="A0AAW2BI53"/>
<dbReference type="PANTHER" id="PTHR33355">
    <property type="entry name" value="WALL-ASSOCIATED RECEPTOR KINASE CARBOXY-TERMINAL PROTEIN-RELATED"/>
    <property type="match status" value="1"/>
</dbReference>
<protein>
    <submittedName>
        <fullName evidence="1">Uncharacterized protein</fullName>
    </submittedName>
</protein>
<evidence type="ECO:0000313" key="1">
    <source>
        <dbReference type="EMBL" id="KAK9985700.1"/>
    </source>
</evidence>
<organism evidence="1 2">
    <name type="scientific">Lithocarpus litseifolius</name>
    <dbReference type="NCBI Taxonomy" id="425828"/>
    <lineage>
        <taxon>Eukaryota</taxon>
        <taxon>Viridiplantae</taxon>
        <taxon>Streptophyta</taxon>
        <taxon>Embryophyta</taxon>
        <taxon>Tracheophyta</taxon>
        <taxon>Spermatophyta</taxon>
        <taxon>Magnoliopsida</taxon>
        <taxon>eudicotyledons</taxon>
        <taxon>Gunneridae</taxon>
        <taxon>Pentapetalae</taxon>
        <taxon>rosids</taxon>
        <taxon>fabids</taxon>
        <taxon>Fagales</taxon>
        <taxon>Fagaceae</taxon>
        <taxon>Lithocarpus</taxon>
    </lineage>
</organism>
<comment type="caution">
    <text evidence="1">The sequence shown here is derived from an EMBL/GenBank/DDBJ whole genome shotgun (WGS) entry which is preliminary data.</text>
</comment>
<gene>
    <name evidence="1" type="ORF">SO802_030651</name>
</gene>
<name>A0AAW2BI53_9ROSI</name>
<keyword evidence="2" id="KW-1185">Reference proteome</keyword>
<dbReference type="PANTHER" id="PTHR33355:SF15">
    <property type="entry name" value="WALL-ASSOCIATED RECEPTOR KINASE GALACTURONAN-BINDING DOMAIN-CONTAINING PROTEIN"/>
    <property type="match status" value="1"/>
</dbReference>
<dbReference type="EMBL" id="JAZDWU010000011">
    <property type="protein sequence ID" value="KAK9985700.1"/>
    <property type="molecule type" value="Genomic_DNA"/>
</dbReference>